<dbReference type="AlphaFoldDB" id="A0A221K7N1"/>
<dbReference type="PANTHER" id="PTHR35936:SF17">
    <property type="entry name" value="ARGININE-BINDING EXTRACELLULAR PROTEIN ARTP"/>
    <property type="match status" value="1"/>
</dbReference>
<dbReference type="OrthoDB" id="9807134at2"/>
<dbReference type="KEGG" id="spse:SULPSESMR1_04285"/>
<dbReference type="Pfam" id="PF00497">
    <property type="entry name" value="SBP_bac_3"/>
    <property type="match status" value="1"/>
</dbReference>
<dbReference type="Gene3D" id="3.40.190.10">
    <property type="entry name" value="Periplasmic binding protein-like II"/>
    <property type="match status" value="2"/>
</dbReference>
<evidence type="ECO:0000256" key="2">
    <source>
        <dbReference type="SAM" id="SignalP"/>
    </source>
</evidence>
<organism evidence="4 5">
    <name type="scientific">Pseudosulfitobacter pseudonitzschiae</name>
    <dbReference type="NCBI Taxonomy" id="1402135"/>
    <lineage>
        <taxon>Bacteria</taxon>
        <taxon>Pseudomonadati</taxon>
        <taxon>Pseudomonadota</taxon>
        <taxon>Alphaproteobacteria</taxon>
        <taxon>Rhodobacterales</taxon>
        <taxon>Roseobacteraceae</taxon>
        <taxon>Pseudosulfitobacter</taxon>
    </lineage>
</organism>
<feature type="domain" description="Solute-binding protein family 3/N-terminal" evidence="3">
    <location>
        <begin position="41"/>
        <end position="264"/>
    </location>
</feature>
<dbReference type="EMBL" id="CP022418">
    <property type="protein sequence ID" value="ASM75011.1"/>
    <property type="molecule type" value="Genomic_DNA"/>
</dbReference>
<dbReference type="InterPro" id="IPR001638">
    <property type="entry name" value="Solute-binding_3/MltF_N"/>
</dbReference>
<feature type="signal peptide" evidence="2">
    <location>
        <begin position="1"/>
        <end position="28"/>
    </location>
</feature>
<gene>
    <name evidence="4" type="ORF">SULPSESMR1_04285</name>
</gene>
<reference evidence="4 5" key="1">
    <citation type="submission" date="2017-07" db="EMBL/GenBank/DDBJ databases">
        <title>Genome Sequence of Sulfitobacter pseudonitzschiae Strain SMR1 Isolated from a culture of the Diatom Skeletonema marinoi.</title>
        <authorList>
            <person name="Topel M."/>
            <person name="Pinder M.I.M."/>
            <person name="Johansson O.N."/>
            <person name="Kourtchenko O."/>
            <person name="Godhe A."/>
            <person name="Clarke A.K."/>
        </authorList>
    </citation>
    <scope>NUCLEOTIDE SEQUENCE [LARGE SCALE GENOMIC DNA]</scope>
    <source>
        <strain evidence="4 5">SMR1</strain>
        <plasmid evidence="4 5">pSMR1-3</plasmid>
    </source>
</reference>
<dbReference type="RefSeq" id="WP_089423033.1">
    <property type="nucleotide sequence ID" value="NZ_CP022418.1"/>
</dbReference>
<protein>
    <submittedName>
        <fullName evidence="4">Cystine transporter subunit</fullName>
    </submittedName>
</protein>
<proteinExistence type="predicted"/>
<geneLocation type="plasmid" evidence="4 5">
    <name>pSMR1-3</name>
</geneLocation>
<accession>A0A221K7N1</accession>
<evidence type="ECO:0000259" key="3">
    <source>
        <dbReference type="SMART" id="SM00062"/>
    </source>
</evidence>
<keyword evidence="4" id="KW-0614">Plasmid</keyword>
<keyword evidence="1 2" id="KW-0732">Signal</keyword>
<evidence type="ECO:0000256" key="1">
    <source>
        <dbReference type="ARBA" id="ARBA00022729"/>
    </source>
</evidence>
<dbReference type="SMART" id="SM00062">
    <property type="entry name" value="PBPb"/>
    <property type="match status" value="1"/>
</dbReference>
<keyword evidence="5" id="KW-1185">Reference proteome</keyword>
<feature type="chain" id="PRO_5012939911" evidence="2">
    <location>
        <begin position="29"/>
        <end position="280"/>
    </location>
</feature>
<name>A0A221K7N1_9RHOB</name>
<dbReference type="Proteomes" id="UP000199754">
    <property type="component" value="Plasmid pSMR1-3"/>
</dbReference>
<dbReference type="SUPFAM" id="SSF53850">
    <property type="entry name" value="Periplasmic binding protein-like II"/>
    <property type="match status" value="1"/>
</dbReference>
<sequence length="280" mass="30178">MTRISILARLGAAVTAAALMLGANQAAAQDSTWDQIKESGKIRLGCSNSEPWYFKDPGTGEWSGIGPGFTALLAEELGVEWECVETTWGNAVAGLQANQFDMMVALDATPQRALAVDFPQGALLYYAVAVLARKDLDASEWSKLNTPDIRVAVPLGTSNDAAISKELPQATFERTKGNPEAIASFAAGRSDLVGGASLWLAMQNRALNNAGQVVIPSPASAAATSIGIRLEDDKRWRDWLSIAINHYYHRGQTQKVYEDFLASRGVDPKDAPPIRIEDMN</sequence>
<evidence type="ECO:0000313" key="4">
    <source>
        <dbReference type="EMBL" id="ASM75011.1"/>
    </source>
</evidence>
<dbReference type="PANTHER" id="PTHR35936">
    <property type="entry name" value="MEMBRANE-BOUND LYTIC MUREIN TRANSGLYCOSYLASE F"/>
    <property type="match status" value="1"/>
</dbReference>
<evidence type="ECO:0000313" key="5">
    <source>
        <dbReference type="Proteomes" id="UP000199754"/>
    </source>
</evidence>